<dbReference type="EMBL" id="NCKU01002052">
    <property type="protein sequence ID" value="RWS10574.1"/>
    <property type="molecule type" value="Genomic_DNA"/>
</dbReference>
<keyword evidence="3" id="KW-1185">Reference proteome</keyword>
<evidence type="ECO:0000313" key="3">
    <source>
        <dbReference type="Proteomes" id="UP000285301"/>
    </source>
</evidence>
<feature type="compositionally biased region" description="Basic residues" evidence="1">
    <location>
        <begin position="319"/>
        <end position="332"/>
    </location>
</feature>
<feature type="region of interest" description="Disordered" evidence="1">
    <location>
        <begin position="316"/>
        <end position="359"/>
    </location>
</feature>
<evidence type="ECO:0000313" key="2">
    <source>
        <dbReference type="EMBL" id="RWS10574.1"/>
    </source>
</evidence>
<feature type="region of interest" description="Disordered" evidence="1">
    <location>
        <begin position="172"/>
        <end position="232"/>
    </location>
</feature>
<feature type="compositionally biased region" description="Basic and acidic residues" evidence="1">
    <location>
        <begin position="415"/>
        <end position="432"/>
    </location>
</feature>
<feature type="compositionally biased region" description="Basic and acidic residues" evidence="1">
    <location>
        <begin position="195"/>
        <end position="211"/>
    </location>
</feature>
<feature type="region of interest" description="Disordered" evidence="1">
    <location>
        <begin position="1"/>
        <end position="22"/>
    </location>
</feature>
<proteinExistence type="predicted"/>
<evidence type="ECO:0000256" key="1">
    <source>
        <dbReference type="SAM" id="MobiDB-lite"/>
    </source>
</evidence>
<sequence length="678" mass="77351">MERTKETSGEMHTKSKTIATRRYEPSNMKVEVKSDEDVVPVQKQEEWTTSKKVVNHKTRQVETRVKRQIVMEDGKVIADSGPQITTKTKEDNKVEESENTAKKVNGDLDKSPGVGYIAVPQSTNVINEKTETRNVVREAKQECLQYHDESIKELSGFDVHKKALTAPNELISIEDESNEKMPRGKLTHYSSKSNRVTDKEELKEVSRKQRDGNVTTETTRTHHHEEVEDDEIPEHEAGFNVLPEASSTVVRKTEFIKDYEDDNDDEKYKLAVADTVDSHTNRWVANHFGSDYGSETIERSRTKAGGNIINIEMTSSRRPVLHHKNSERHSKHSVVAVKQQQDEYSSPSRQSNKSVYYVREPQAKYSKEYEKRQMAMDDYYSSKNLAHHSYRRVRNVPIMKEDASVQASLSDDTSDGDHSDDETLLKGRDRNNNKPTKTFYFGDDLSHLNDKTKESQLNSRVINKSEAKSYFFHEVDNKPFRSLSPSSVDEGFVSATLQSRDRPYGSPEEREYPSFGRFVDHSAKGVERTINISIENDDRPSFDSRSYTHPIKVDSSLNTYRKDPNSRQRSTDSRTMSTPLPPSMNRSRTPIPELVRAEERDDHTSHYGASSPTSGSGTWTKHKGRKLAPLYTSTSPSLGDWPEFSPLTSPSEIRNISNPFAEKSRGSSNRWNEYGALH</sequence>
<feature type="compositionally biased region" description="Basic and acidic residues" evidence="1">
    <location>
        <begin position="1"/>
        <end position="13"/>
    </location>
</feature>
<feature type="compositionally biased region" description="Basic and acidic residues" evidence="1">
    <location>
        <begin position="87"/>
        <end position="110"/>
    </location>
</feature>
<feature type="region of interest" description="Disordered" evidence="1">
    <location>
        <begin position="403"/>
        <end position="445"/>
    </location>
</feature>
<comment type="caution">
    <text evidence="2">The sequence shown here is derived from an EMBL/GenBank/DDBJ whole genome shotgun (WGS) entry which is preliminary data.</text>
</comment>
<feature type="compositionally biased region" description="Polar residues" evidence="1">
    <location>
        <begin position="607"/>
        <end position="619"/>
    </location>
</feature>
<feature type="region of interest" description="Disordered" evidence="1">
    <location>
        <begin position="530"/>
        <end position="678"/>
    </location>
</feature>
<feature type="compositionally biased region" description="Basic and acidic residues" evidence="1">
    <location>
        <begin position="595"/>
        <end position="605"/>
    </location>
</feature>
<dbReference type="OrthoDB" id="6605262at2759"/>
<feature type="compositionally biased region" description="Polar residues" evidence="1">
    <location>
        <begin position="338"/>
        <end position="354"/>
    </location>
</feature>
<dbReference type="AlphaFoldDB" id="A0A3S3P2F7"/>
<reference evidence="2 3" key="1">
    <citation type="journal article" date="2018" name="Gigascience">
        <title>Genomes of trombidid mites reveal novel predicted allergens and laterally-transferred genes associated with secondary metabolism.</title>
        <authorList>
            <person name="Dong X."/>
            <person name="Chaisiri K."/>
            <person name="Xia D."/>
            <person name="Armstrong S.D."/>
            <person name="Fang Y."/>
            <person name="Donnelly M.J."/>
            <person name="Kadowaki T."/>
            <person name="McGarry J.W."/>
            <person name="Darby A.C."/>
            <person name="Makepeace B.L."/>
        </authorList>
    </citation>
    <scope>NUCLEOTIDE SEQUENCE [LARGE SCALE GENOMIC DNA]</scope>
    <source>
        <strain evidence="2">UoL-WK</strain>
    </source>
</reference>
<feature type="compositionally biased region" description="Polar residues" evidence="1">
    <location>
        <begin position="646"/>
        <end position="658"/>
    </location>
</feature>
<feature type="compositionally biased region" description="Basic and acidic residues" evidence="1">
    <location>
        <begin position="560"/>
        <end position="572"/>
    </location>
</feature>
<organism evidence="2 3">
    <name type="scientific">Dinothrombium tinctorium</name>
    <dbReference type="NCBI Taxonomy" id="1965070"/>
    <lineage>
        <taxon>Eukaryota</taxon>
        <taxon>Metazoa</taxon>
        <taxon>Ecdysozoa</taxon>
        <taxon>Arthropoda</taxon>
        <taxon>Chelicerata</taxon>
        <taxon>Arachnida</taxon>
        <taxon>Acari</taxon>
        <taxon>Acariformes</taxon>
        <taxon>Trombidiformes</taxon>
        <taxon>Prostigmata</taxon>
        <taxon>Anystina</taxon>
        <taxon>Parasitengona</taxon>
        <taxon>Trombidioidea</taxon>
        <taxon>Trombidiidae</taxon>
        <taxon>Dinothrombium</taxon>
    </lineage>
</organism>
<gene>
    <name evidence="2" type="ORF">B4U79_11132</name>
</gene>
<dbReference type="Proteomes" id="UP000285301">
    <property type="component" value="Unassembled WGS sequence"/>
</dbReference>
<protein>
    <submittedName>
        <fullName evidence="2">Uncharacterized protein</fullName>
    </submittedName>
</protein>
<accession>A0A3S3P2F7</accession>
<feature type="compositionally biased region" description="Polar residues" evidence="1">
    <location>
        <begin position="573"/>
        <end position="588"/>
    </location>
</feature>
<name>A0A3S3P2F7_9ACAR</name>
<feature type="region of interest" description="Disordered" evidence="1">
    <location>
        <begin position="87"/>
        <end position="111"/>
    </location>
</feature>